<dbReference type="AlphaFoldDB" id="A0A1I7E4E4"/>
<dbReference type="InterPro" id="IPR005625">
    <property type="entry name" value="PepSY-ass_TM"/>
</dbReference>
<dbReference type="Pfam" id="PF03929">
    <property type="entry name" value="PepSY_TM"/>
    <property type="match status" value="1"/>
</dbReference>
<feature type="transmembrane region" description="Helical" evidence="1">
    <location>
        <begin position="399"/>
        <end position="420"/>
    </location>
</feature>
<gene>
    <name evidence="2" type="ORF">SAMN04489724_0032</name>
</gene>
<feature type="transmembrane region" description="Helical" evidence="1">
    <location>
        <begin position="12"/>
        <end position="35"/>
    </location>
</feature>
<dbReference type="STRING" id="305507.SAMN04489724_0032"/>
<protein>
    <submittedName>
        <fullName evidence="2">Uncharacterized iron-regulated membrane protein</fullName>
    </submittedName>
</protein>
<evidence type="ECO:0000313" key="2">
    <source>
        <dbReference type="EMBL" id="SFU18786.1"/>
    </source>
</evidence>
<name>A0A1I7E4E4_9BACT</name>
<sequence length="437" mass="50315">MKLQKKTLFKIHSWIGIKLSILFFIVCFSGTMATISNEMDWLYYPGLRASPQGERVSYNLLVDQIRKEYPTGNLSYWVMAEEPYLNDIAYVEVNGHRKYVFVDPYQGKVTGSTTVTFQRFFRDLHYYMFMPFYQIGYFLVLVFAFFLMTAFITALVFYKKWWQKFLELKQKKGPLVFFRSLHRVVGLWSLPFALLISITGIWYFIERTNLGNVSDISNPIPPKLEIRPNEIPDTTVFSYQLDYDQAAQQALAAIPGLKIGGIVPGKDSSQPIYIRGKSHVQLVRKRSNRVYVDPLDNQVVGVQKAENIPTVMYLNDIADPLHFGNWGGLTTKIIWFLGGLSICGLVLTGIWIALKRQATSKKAKNTNVMGKWKYVNWGFAVLIVGYMYFFMISRYASSWSSIAFVSLILTLFAVGTWYVFDYKITKSIKKSKSLNSL</sequence>
<dbReference type="PANTHER" id="PTHR34219:SF8">
    <property type="entry name" value="PEPSY DOMAIN-CONTAINING PROTEIN"/>
    <property type="match status" value="1"/>
</dbReference>
<reference evidence="3" key="1">
    <citation type="submission" date="2016-10" db="EMBL/GenBank/DDBJ databases">
        <authorList>
            <person name="Varghese N."/>
            <person name="Submissions S."/>
        </authorList>
    </citation>
    <scope>NUCLEOTIDE SEQUENCE [LARGE SCALE GENOMIC DNA]</scope>
    <source>
        <strain evidence="3">DSM 23445</strain>
    </source>
</reference>
<feature type="transmembrane region" description="Helical" evidence="1">
    <location>
        <begin position="333"/>
        <end position="354"/>
    </location>
</feature>
<accession>A0A1I7E4E4</accession>
<keyword evidence="1" id="KW-0472">Membrane</keyword>
<dbReference type="Proteomes" id="UP000199673">
    <property type="component" value="Unassembled WGS sequence"/>
</dbReference>
<dbReference type="RefSeq" id="WP_170857152.1">
    <property type="nucleotide sequence ID" value="NZ_FPBF01000010.1"/>
</dbReference>
<dbReference type="PANTHER" id="PTHR34219">
    <property type="entry name" value="IRON-REGULATED INNER MEMBRANE PROTEIN-RELATED"/>
    <property type="match status" value="1"/>
</dbReference>
<evidence type="ECO:0000313" key="3">
    <source>
        <dbReference type="Proteomes" id="UP000199673"/>
    </source>
</evidence>
<evidence type="ECO:0000256" key="1">
    <source>
        <dbReference type="SAM" id="Phobius"/>
    </source>
</evidence>
<keyword evidence="1" id="KW-1133">Transmembrane helix</keyword>
<proteinExistence type="predicted"/>
<feature type="transmembrane region" description="Helical" evidence="1">
    <location>
        <begin position="180"/>
        <end position="205"/>
    </location>
</feature>
<feature type="transmembrane region" description="Helical" evidence="1">
    <location>
        <begin position="135"/>
        <end position="159"/>
    </location>
</feature>
<feature type="transmembrane region" description="Helical" evidence="1">
    <location>
        <begin position="374"/>
        <end position="393"/>
    </location>
</feature>
<organism evidence="2 3">
    <name type="scientific">Algoriphagus locisalis</name>
    <dbReference type="NCBI Taxonomy" id="305507"/>
    <lineage>
        <taxon>Bacteria</taxon>
        <taxon>Pseudomonadati</taxon>
        <taxon>Bacteroidota</taxon>
        <taxon>Cytophagia</taxon>
        <taxon>Cytophagales</taxon>
        <taxon>Cyclobacteriaceae</taxon>
        <taxon>Algoriphagus</taxon>
    </lineage>
</organism>
<dbReference type="EMBL" id="FPBF01000010">
    <property type="protein sequence ID" value="SFU18786.1"/>
    <property type="molecule type" value="Genomic_DNA"/>
</dbReference>
<keyword evidence="1" id="KW-0812">Transmembrane</keyword>
<keyword evidence="3" id="KW-1185">Reference proteome</keyword>